<comment type="caution">
    <text evidence="1">The sequence shown here is derived from an EMBL/GenBank/DDBJ whole genome shotgun (WGS) entry which is preliminary data.</text>
</comment>
<evidence type="ECO:0000313" key="2">
    <source>
        <dbReference type="Proteomes" id="UP001145114"/>
    </source>
</evidence>
<name>A0ACC1HC99_9FUNG</name>
<protein>
    <submittedName>
        <fullName evidence="1">Uncharacterized protein</fullName>
    </submittedName>
</protein>
<dbReference type="EMBL" id="JAMZIH010009228">
    <property type="protein sequence ID" value="KAJ1670496.1"/>
    <property type="molecule type" value="Genomic_DNA"/>
</dbReference>
<reference evidence="1" key="1">
    <citation type="submission" date="2022-06" db="EMBL/GenBank/DDBJ databases">
        <title>Phylogenomic reconstructions and comparative analyses of Kickxellomycotina fungi.</title>
        <authorList>
            <person name="Reynolds N.K."/>
            <person name="Stajich J.E."/>
            <person name="Barry K."/>
            <person name="Grigoriev I.V."/>
            <person name="Crous P."/>
            <person name="Smith M.E."/>
        </authorList>
    </citation>
    <scope>NUCLEOTIDE SEQUENCE</scope>
    <source>
        <strain evidence="1">RSA 2271</strain>
    </source>
</reference>
<sequence length="94" mass="10004">MHSIGFMYSSARPLSLPLAAGLSAVSSIYKCTPLGRLTKGTSMEALSVPPLPRVTVAEAVIRAIEDPESAARHSPFEVADIVNIVEDHQFNTAP</sequence>
<evidence type="ECO:0000313" key="1">
    <source>
        <dbReference type="EMBL" id="KAJ1670496.1"/>
    </source>
</evidence>
<proteinExistence type="predicted"/>
<keyword evidence="2" id="KW-1185">Reference proteome</keyword>
<accession>A0ACC1HC99</accession>
<organism evidence="1 2">
    <name type="scientific">Spiromyces aspiralis</name>
    <dbReference type="NCBI Taxonomy" id="68401"/>
    <lineage>
        <taxon>Eukaryota</taxon>
        <taxon>Fungi</taxon>
        <taxon>Fungi incertae sedis</taxon>
        <taxon>Zoopagomycota</taxon>
        <taxon>Kickxellomycotina</taxon>
        <taxon>Kickxellomycetes</taxon>
        <taxon>Kickxellales</taxon>
        <taxon>Kickxellaceae</taxon>
        <taxon>Spiromyces</taxon>
    </lineage>
</organism>
<gene>
    <name evidence="1" type="ORF">EV182_008173</name>
</gene>
<dbReference type="Proteomes" id="UP001145114">
    <property type="component" value="Unassembled WGS sequence"/>
</dbReference>